<dbReference type="Proteomes" id="UP001164250">
    <property type="component" value="Chromosome 1"/>
</dbReference>
<evidence type="ECO:0000313" key="2">
    <source>
        <dbReference type="Proteomes" id="UP001164250"/>
    </source>
</evidence>
<keyword evidence="2" id="KW-1185">Reference proteome</keyword>
<sequence>MANLPESIWGDSLSVAGASTSTAVNAEQLASLEQWIKALQSHETRERALIVLSKMRENREHLAPLLWDSFGTIALLLQEIISVYVLLSSSALTERTSSRASHALALFQCVASHPDTRKKFLNAQVPLYLYPFLNNRNKEKSHEYLRLASLGVIGALVKSNDPEAINFLLETRIFPCCLVCMEVGTELSKTVATFIVHKILSNDEGLRYCCTFAERFFAVAHLLREMVEKVAEEPSQRLLKLIISCFFRLSENPRLVEFKDAFLILIQMCNVKVKIFILTYVGHAMD</sequence>
<gene>
    <name evidence="1" type="ORF">Patl1_01973</name>
</gene>
<protein>
    <submittedName>
        <fullName evidence="1">Uncharacterized protein</fullName>
    </submittedName>
</protein>
<comment type="caution">
    <text evidence="1">The sequence shown here is derived from an EMBL/GenBank/DDBJ whole genome shotgun (WGS) entry which is preliminary data.</text>
</comment>
<organism evidence="1 2">
    <name type="scientific">Pistacia atlantica</name>
    <dbReference type="NCBI Taxonomy" id="434234"/>
    <lineage>
        <taxon>Eukaryota</taxon>
        <taxon>Viridiplantae</taxon>
        <taxon>Streptophyta</taxon>
        <taxon>Embryophyta</taxon>
        <taxon>Tracheophyta</taxon>
        <taxon>Spermatophyta</taxon>
        <taxon>Magnoliopsida</taxon>
        <taxon>eudicotyledons</taxon>
        <taxon>Gunneridae</taxon>
        <taxon>Pentapetalae</taxon>
        <taxon>rosids</taxon>
        <taxon>malvids</taxon>
        <taxon>Sapindales</taxon>
        <taxon>Anacardiaceae</taxon>
        <taxon>Pistacia</taxon>
    </lineage>
</organism>
<evidence type="ECO:0000313" key="1">
    <source>
        <dbReference type="EMBL" id="KAJ0111155.1"/>
    </source>
</evidence>
<dbReference type="EMBL" id="CM047897">
    <property type="protein sequence ID" value="KAJ0111155.1"/>
    <property type="molecule type" value="Genomic_DNA"/>
</dbReference>
<accession>A0ACC1C626</accession>
<proteinExistence type="predicted"/>
<name>A0ACC1C626_9ROSI</name>
<reference evidence="2" key="1">
    <citation type="journal article" date="2023" name="G3 (Bethesda)">
        <title>Genome assembly and association tests identify interacting loci associated with vigor, precocity, and sex in interspecific pistachio rootstocks.</title>
        <authorList>
            <person name="Palmer W."/>
            <person name="Jacygrad E."/>
            <person name="Sagayaradj S."/>
            <person name="Cavanaugh K."/>
            <person name="Han R."/>
            <person name="Bertier L."/>
            <person name="Beede B."/>
            <person name="Kafkas S."/>
            <person name="Golino D."/>
            <person name="Preece J."/>
            <person name="Michelmore R."/>
        </authorList>
    </citation>
    <scope>NUCLEOTIDE SEQUENCE [LARGE SCALE GENOMIC DNA]</scope>
</reference>